<evidence type="ECO:0000313" key="17">
    <source>
        <dbReference type="Proteomes" id="UP001279660"/>
    </source>
</evidence>
<keyword evidence="10 12" id="KW-0119">Carbohydrate metabolism</keyword>
<dbReference type="InterPro" id="IPR002173">
    <property type="entry name" value="Carboh/pur_kinase_PfkB_CS"/>
</dbReference>
<dbReference type="InterPro" id="IPR011914">
    <property type="entry name" value="RfaE_dom_II"/>
</dbReference>
<feature type="active site" evidence="12">
    <location>
        <position position="257"/>
    </location>
</feature>
<accession>A0ABU4PR72</accession>
<dbReference type="RefSeq" id="WP_319625206.1">
    <property type="nucleotide sequence ID" value="NZ_JAWXXV010000003.1"/>
</dbReference>
<feature type="domain" description="Carbohydrate kinase PfkB" evidence="13">
    <location>
        <begin position="6"/>
        <end position="295"/>
    </location>
</feature>
<feature type="region of interest" description="Ribokinase" evidence="12">
    <location>
        <begin position="1"/>
        <end position="307"/>
    </location>
</feature>
<dbReference type="SUPFAM" id="SSF52374">
    <property type="entry name" value="Nucleotidylyl transferase"/>
    <property type="match status" value="1"/>
</dbReference>
<evidence type="ECO:0000256" key="9">
    <source>
        <dbReference type="ARBA" id="ARBA00023268"/>
    </source>
</evidence>
<dbReference type="InterPro" id="IPR023030">
    <property type="entry name" value="Bifunc_HldE"/>
</dbReference>
<dbReference type="InterPro" id="IPR011913">
    <property type="entry name" value="RfaE_dom_I"/>
</dbReference>
<dbReference type="InterPro" id="IPR004821">
    <property type="entry name" value="Cyt_trans-like"/>
</dbReference>
<dbReference type="NCBIfam" id="TIGR02199">
    <property type="entry name" value="rfaE_dom_II"/>
    <property type="match status" value="1"/>
</dbReference>
<evidence type="ECO:0000256" key="2">
    <source>
        <dbReference type="ARBA" id="ARBA00003753"/>
    </source>
</evidence>
<comment type="function">
    <text evidence="1 12">Catalyzes the phosphorylation of D-glycero-D-manno-heptose 7-phosphate at the C-1 position to selectively form D-glycero-beta-D-manno-heptose-1,7-bisphosphate.</text>
</comment>
<dbReference type="PANTHER" id="PTHR46969:SF1">
    <property type="entry name" value="BIFUNCTIONAL PROTEIN HLDE"/>
    <property type="match status" value="1"/>
</dbReference>
<comment type="pathway">
    <text evidence="3">Bacterial outer membrane biogenesis; LPS core biosynthesis.</text>
</comment>
<evidence type="ECO:0000256" key="3">
    <source>
        <dbReference type="ARBA" id="ARBA00004713"/>
    </source>
</evidence>
<evidence type="ECO:0000259" key="14">
    <source>
        <dbReference type="Pfam" id="PF01467"/>
    </source>
</evidence>
<keyword evidence="9 12" id="KW-0511">Multifunctional enzyme</keyword>
<proteinExistence type="inferred from homology"/>
<dbReference type="PROSITE" id="PS00583">
    <property type="entry name" value="PFKB_KINASES_1"/>
    <property type="match status" value="1"/>
</dbReference>
<dbReference type="HAMAP" id="MF_01603">
    <property type="entry name" value="HldE"/>
    <property type="match status" value="1"/>
</dbReference>
<comment type="function">
    <text evidence="2 12">Catalyzes the ADP transfer from ATP to D-glycero-beta-D-manno-heptose 1-phosphate, yielding ADP-D-glycero-beta-D-manno-heptose.</text>
</comment>
<gene>
    <name evidence="12 16" type="primary">hldE</name>
    <name evidence="15" type="ORF">SIL82_20340</name>
    <name evidence="16" type="ORF">SIL82_20500</name>
</gene>
<keyword evidence="7 12" id="KW-0418">Kinase</keyword>
<dbReference type="EC" id="2.7.7.70" evidence="12"/>
<dbReference type="Pfam" id="PF01467">
    <property type="entry name" value="CTP_transf_like"/>
    <property type="match status" value="1"/>
</dbReference>
<keyword evidence="8 12" id="KW-0067">ATP-binding</keyword>
<dbReference type="InterPro" id="IPR011611">
    <property type="entry name" value="PfkB_dom"/>
</dbReference>
<dbReference type="InterPro" id="IPR029056">
    <property type="entry name" value="Ribokinase-like"/>
</dbReference>
<evidence type="ECO:0000256" key="5">
    <source>
        <dbReference type="ARBA" id="ARBA00022695"/>
    </source>
</evidence>
<keyword evidence="5 12" id="KW-0548">Nucleotidyltransferase</keyword>
<comment type="catalytic activity">
    <reaction evidence="11 12">
        <text>D-glycero-beta-D-manno-heptose 1-phosphate + ATP + H(+) = ADP-D-glycero-beta-D-manno-heptose + diphosphate</text>
        <dbReference type="Rhea" id="RHEA:27465"/>
        <dbReference type="ChEBI" id="CHEBI:15378"/>
        <dbReference type="ChEBI" id="CHEBI:30616"/>
        <dbReference type="ChEBI" id="CHEBI:33019"/>
        <dbReference type="ChEBI" id="CHEBI:59967"/>
        <dbReference type="ChEBI" id="CHEBI:61593"/>
        <dbReference type="EC" id="2.7.7.70"/>
    </reaction>
</comment>
<dbReference type="EC" id="2.7.1.167" evidence="12"/>
<dbReference type="EMBL" id="JAWXXV010000003">
    <property type="protein sequence ID" value="MDX5986610.1"/>
    <property type="molecule type" value="Genomic_DNA"/>
</dbReference>
<reference evidence="16 17" key="1">
    <citation type="submission" date="2023-11" db="EMBL/GenBank/DDBJ databases">
        <title>MicrobeMod: A computational toolkit for identifying prokaryotic methylation and restriction-modification with nanopore sequencing.</title>
        <authorList>
            <person name="Crits-Christoph A."/>
            <person name="Kang S.C."/>
            <person name="Lee H."/>
            <person name="Ostrov N."/>
        </authorList>
    </citation>
    <scope>NUCLEOTIDE SEQUENCE [LARGE SCALE GENOMIC DNA]</scope>
    <source>
        <strain evidence="16 17">ATCC 14820</strain>
    </source>
</reference>
<evidence type="ECO:0000313" key="16">
    <source>
        <dbReference type="EMBL" id="MDX5986641.1"/>
    </source>
</evidence>
<dbReference type="SUPFAM" id="SSF53613">
    <property type="entry name" value="Ribokinase-like"/>
    <property type="match status" value="1"/>
</dbReference>
<comment type="catalytic activity">
    <reaction evidence="12">
        <text>D-glycero-beta-D-manno-heptose 7-phosphate + ATP = D-glycero-beta-D-manno-heptose 1,7-bisphosphate + ADP + H(+)</text>
        <dbReference type="Rhea" id="RHEA:27473"/>
        <dbReference type="ChEBI" id="CHEBI:15378"/>
        <dbReference type="ChEBI" id="CHEBI:30616"/>
        <dbReference type="ChEBI" id="CHEBI:60204"/>
        <dbReference type="ChEBI" id="CHEBI:60208"/>
        <dbReference type="ChEBI" id="CHEBI:456216"/>
        <dbReference type="EC" id="2.7.1.167"/>
    </reaction>
</comment>
<name>A0ABU4PR72_9SPHN</name>
<keyword evidence="6 12" id="KW-0547">Nucleotide-binding</keyword>
<keyword evidence="4 12" id="KW-0808">Transferase</keyword>
<protein>
    <recommendedName>
        <fullName evidence="12">Bifunctional protein HldE</fullName>
    </recommendedName>
    <domain>
        <recommendedName>
            <fullName evidence="12">D-beta-D-heptose 7-phosphate kinase</fullName>
            <ecNumber evidence="12">2.7.1.167</ecNumber>
        </recommendedName>
        <alternativeName>
            <fullName evidence="12">D-beta-D-heptose 7-phosphotransferase</fullName>
        </alternativeName>
        <alternativeName>
            <fullName evidence="12">D-glycero-beta-D-manno-heptose-7-phosphate kinase</fullName>
        </alternativeName>
    </domain>
    <domain>
        <recommendedName>
            <fullName evidence="12">D-beta-D-heptose 1-phosphate adenylyltransferase</fullName>
            <ecNumber evidence="12">2.7.7.70</ecNumber>
        </recommendedName>
        <alternativeName>
            <fullName evidence="12">D-glycero-beta-D-manno-heptose 1-phosphate adenylyltransferase</fullName>
        </alternativeName>
    </domain>
</protein>
<evidence type="ECO:0000256" key="11">
    <source>
        <dbReference type="ARBA" id="ARBA00047428"/>
    </source>
</evidence>
<evidence type="ECO:0000256" key="12">
    <source>
        <dbReference type="HAMAP-Rule" id="MF_01603"/>
    </source>
</evidence>
<evidence type="ECO:0000256" key="1">
    <source>
        <dbReference type="ARBA" id="ARBA00002319"/>
    </source>
</evidence>
<dbReference type="EMBL" id="JAWXXV010000003">
    <property type="protein sequence ID" value="MDX5986641.1"/>
    <property type="molecule type" value="Genomic_DNA"/>
</dbReference>
<dbReference type="GO" id="GO:0033785">
    <property type="term" value="F:heptose 7-phosphate kinase activity"/>
    <property type="evidence" value="ECO:0007669"/>
    <property type="project" value="UniProtKB-EC"/>
</dbReference>
<dbReference type="Pfam" id="PF00294">
    <property type="entry name" value="PfkB"/>
    <property type="match status" value="1"/>
</dbReference>
<feature type="binding site" evidence="12">
    <location>
        <begin position="188"/>
        <end position="191"/>
    </location>
    <ligand>
        <name>ATP</name>
        <dbReference type="ChEBI" id="CHEBI:30616"/>
    </ligand>
</feature>
<feature type="domain" description="Cytidyltransferase-like" evidence="14">
    <location>
        <begin position="333"/>
        <end position="445"/>
    </location>
</feature>
<evidence type="ECO:0000256" key="4">
    <source>
        <dbReference type="ARBA" id="ARBA00022679"/>
    </source>
</evidence>
<dbReference type="Gene3D" id="3.40.50.620">
    <property type="entry name" value="HUPs"/>
    <property type="match status" value="1"/>
</dbReference>
<comment type="similarity">
    <text evidence="12">In the C-terminal section; belongs to the cytidylyltransferase family.</text>
</comment>
<evidence type="ECO:0000259" key="13">
    <source>
        <dbReference type="Pfam" id="PF00294"/>
    </source>
</evidence>
<organism evidence="16 17">
    <name type="scientific">Sphingomonas echinoides</name>
    <dbReference type="NCBI Taxonomy" id="59803"/>
    <lineage>
        <taxon>Bacteria</taxon>
        <taxon>Pseudomonadati</taxon>
        <taxon>Pseudomonadota</taxon>
        <taxon>Alphaproteobacteria</taxon>
        <taxon>Sphingomonadales</taxon>
        <taxon>Sphingomonadaceae</taxon>
        <taxon>Sphingomonas</taxon>
    </lineage>
</organism>
<dbReference type="NCBIfam" id="NF008454">
    <property type="entry name" value="PRK11316.1"/>
    <property type="match status" value="1"/>
</dbReference>
<feature type="region of interest" description="Cytidylyltransferase" evidence="12">
    <location>
        <begin position="333"/>
        <end position="477"/>
    </location>
</feature>
<dbReference type="Gene3D" id="3.40.1190.20">
    <property type="match status" value="1"/>
</dbReference>
<dbReference type="InterPro" id="IPR014729">
    <property type="entry name" value="Rossmann-like_a/b/a_fold"/>
</dbReference>
<dbReference type="NCBIfam" id="TIGR00125">
    <property type="entry name" value="cyt_tran_rel"/>
    <property type="match status" value="1"/>
</dbReference>
<keyword evidence="17" id="KW-1185">Reference proteome</keyword>
<comment type="similarity">
    <text evidence="12">In the N-terminal section; belongs to the carbohydrate kinase PfkB family.</text>
</comment>
<comment type="pathway">
    <text evidence="12">Nucleotide-sugar biosynthesis; ADP-L-glycero-beta-D-manno-heptose biosynthesis; ADP-L-glycero-beta-D-manno-heptose from D-glycero-beta-D-manno-heptose 7-phosphate: step 3/4.</text>
</comment>
<evidence type="ECO:0000313" key="15">
    <source>
        <dbReference type="EMBL" id="MDX5986610.1"/>
    </source>
</evidence>
<evidence type="ECO:0000256" key="6">
    <source>
        <dbReference type="ARBA" id="ARBA00022741"/>
    </source>
</evidence>
<dbReference type="NCBIfam" id="TIGR02198">
    <property type="entry name" value="rfaE_dom_I"/>
    <property type="match status" value="1"/>
</dbReference>
<comment type="pathway">
    <text evidence="12">Nucleotide-sugar biosynthesis; ADP-L-glycero-beta-D-manno-heptose biosynthesis; ADP-L-glycero-beta-D-manno-heptose from D-glycero-beta-D-manno-heptose 7-phosphate: step 1/4.</text>
</comment>
<sequence length="477" mass="50522">MFSNAQSVLVIGDAMLDRYHEGSATRISPEAPVPVVHVGKSFERPGGAANVALNIAALGVKVTLISYVGDDSDATVLRNLLEARGVICRFVVAPGACTIVKLRALSHGQQMMRLDFERSFSNGSHDQLLEAFAQELPDHGTVVMSDYGKGTLARVADMIALAGDLPVLVDPKGEDFTRYAGATLLTPNEREFLLVAGAAADEATFIHKARAMRHQLRLKALLVTRSERGMTLLDAQDEATSIATRAREVFDVTGAGDTVIATLAVAIAAGWSVADAMVVANQAAGIVVSRHGTATVTASELVASTAHEGLDLPEVDVLAEVAAARAQGRRIVMTNGCFDVLHAGHVSYLARARALGDRLLVAVNSDASVRRLKGADRPFNTLEHRMAVLRALRAVDWVIGFDGSVAADGGYVDTPLDLIRRVGPDVLVKGGDYVADDVVGAHDVRERGGVVAIVPFLEGQSTTMLAERIRVGNGERA</sequence>
<evidence type="ECO:0000256" key="8">
    <source>
        <dbReference type="ARBA" id="ARBA00022840"/>
    </source>
</evidence>
<comment type="subunit">
    <text evidence="12">Homodimer.</text>
</comment>
<comment type="caution">
    <text evidence="16">The sequence shown here is derived from an EMBL/GenBank/DDBJ whole genome shotgun (WGS) entry which is preliminary data.</text>
</comment>
<evidence type="ECO:0000256" key="10">
    <source>
        <dbReference type="ARBA" id="ARBA00023277"/>
    </source>
</evidence>
<dbReference type="PANTHER" id="PTHR46969">
    <property type="entry name" value="BIFUNCTIONAL PROTEIN HLDE"/>
    <property type="match status" value="1"/>
</dbReference>
<dbReference type="CDD" id="cd01172">
    <property type="entry name" value="RfaE_like"/>
    <property type="match status" value="1"/>
</dbReference>
<dbReference type="Proteomes" id="UP001279660">
    <property type="component" value="Unassembled WGS sequence"/>
</dbReference>
<dbReference type="GO" id="GO:0016779">
    <property type="term" value="F:nucleotidyltransferase activity"/>
    <property type="evidence" value="ECO:0007669"/>
    <property type="project" value="UniProtKB-KW"/>
</dbReference>
<evidence type="ECO:0000256" key="7">
    <source>
        <dbReference type="ARBA" id="ARBA00022777"/>
    </source>
</evidence>